<evidence type="ECO:0000313" key="2">
    <source>
        <dbReference type="Proteomes" id="UP000000496"/>
    </source>
</evidence>
<sequence>MFQLKTSFFKLFEHTNLNSGFILLSLRFSSLSSQPPCLEKDRLTLSIGKNTENLKEFSLETKQNKPKSSGYLLILG</sequence>
<dbReference type="Proteomes" id="UP000000496">
    <property type="component" value="Chromosome gsn.131"/>
</dbReference>
<proteinExistence type="predicted"/>
<accession>F8L4D8</accession>
<reference evidence="1 2" key="2">
    <citation type="journal article" date="2011" name="Mol. Biol. Evol.">
        <title>Unity in variety--the pan-genome of the Chlamydiae.</title>
        <authorList>
            <person name="Collingro A."/>
            <person name="Tischler P."/>
            <person name="Weinmaier T."/>
            <person name="Penz T."/>
            <person name="Heinz E."/>
            <person name="Brunham R.C."/>
            <person name="Read T.D."/>
            <person name="Bavoil P.M."/>
            <person name="Sachse K."/>
            <person name="Kahane S."/>
            <person name="Friedman M.G."/>
            <person name="Rattei T."/>
            <person name="Myers G.S."/>
            <person name="Horn M."/>
        </authorList>
    </citation>
    <scope>NUCLEOTIDE SEQUENCE [LARGE SCALE GENOMIC DNA]</scope>
    <source>
        <strain evidence="2">ATCC VR-1471 / Z</strain>
    </source>
</reference>
<dbReference type="STRING" id="331113.SNE_A23120"/>
<dbReference type="EMBL" id="FR872582">
    <property type="protein sequence ID" value="CCB90189.1"/>
    <property type="molecule type" value="Genomic_DNA"/>
</dbReference>
<evidence type="ECO:0000313" key="1">
    <source>
        <dbReference type="EMBL" id="CCB90189.1"/>
    </source>
</evidence>
<gene>
    <name evidence="1" type="ordered locus">SNE_A23120</name>
</gene>
<organism evidence="1 2">
    <name type="scientific">Simkania negevensis (strain ATCC VR-1471 / DSM 27360 / Z)</name>
    <dbReference type="NCBI Taxonomy" id="331113"/>
    <lineage>
        <taxon>Bacteria</taxon>
        <taxon>Pseudomonadati</taxon>
        <taxon>Chlamydiota</taxon>
        <taxon>Chlamydiia</taxon>
        <taxon>Parachlamydiales</taxon>
        <taxon>Simkaniaceae</taxon>
        <taxon>Simkania</taxon>
    </lineage>
</organism>
<protein>
    <submittedName>
        <fullName evidence="1">Uncharacterized protein</fullName>
    </submittedName>
</protein>
<dbReference type="AlphaFoldDB" id="F8L4D8"/>
<keyword evidence="2" id="KW-1185">Reference proteome</keyword>
<name>F8L4D8_SIMNZ</name>
<reference key="1">
    <citation type="journal article" date="2011" name="Mol. Biol. Evol.">
        <title>Unity in variety -- the pan-genome of the Chlamydiae.</title>
        <authorList>
            <person name="Collingro A."/>
            <person name="Tischler P."/>
            <person name="Weinmaier T."/>
            <person name="Penz T."/>
            <person name="Heinz E."/>
            <person name="Brunham R.C."/>
            <person name="Read T.D."/>
            <person name="Bavoil P.M."/>
            <person name="Sachse K."/>
            <person name="Kahane S."/>
            <person name="Friedman M.G."/>
            <person name="Rattei T."/>
            <person name="Myers G.S.A."/>
            <person name="Horn M."/>
        </authorList>
    </citation>
    <scope>NUCLEOTIDE SEQUENCE</scope>
    <source>
        <strain>Z</strain>
    </source>
</reference>
<dbReference type="HOGENOM" id="CLU_2652496_0_0_0"/>
<dbReference type="KEGG" id="sng:SNE_A23120"/>